<protein>
    <recommendedName>
        <fullName evidence="2">BSD2 cysteine rich domain-containing protein</fullName>
    </recommendedName>
</protein>
<dbReference type="PANTHER" id="PTHR15852">
    <property type="entry name" value="PLASTID TRANSCRIPTIONALLY ACTIVE PROTEIN"/>
    <property type="match status" value="1"/>
</dbReference>
<evidence type="ECO:0000259" key="2">
    <source>
        <dbReference type="Pfam" id="PF25436"/>
    </source>
</evidence>
<dbReference type="Proteomes" id="UP001327560">
    <property type="component" value="Chromosome 3"/>
</dbReference>
<sequence>MASVVCFTAAAYSVNSPSKPSTSPSNLSPKPILPFPSPITRGGHPHFQSLKSKATESNTTKGTKVNSLVCADCEGNGIKLCTQCEGTGVNSVDHFNGQFKAGGLCWLCRGKKEILCGNCNGAGFLGGFMSTLDETST</sequence>
<proteinExistence type="predicted"/>
<feature type="compositionally biased region" description="Low complexity" evidence="1">
    <location>
        <begin position="14"/>
        <end position="30"/>
    </location>
</feature>
<feature type="domain" description="BSD2 cysteine rich" evidence="2">
    <location>
        <begin position="66"/>
        <end position="134"/>
    </location>
</feature>
<name>A0AAQ3Q7P6_9LILI</name>
<gene>
    <name evidence="3" type="ORF">Cni_G10885</name>
</gene>
<evidence type="ECO:0000313" key="3">
    <source>
        <dbReference type="EMBL" id="WOL02166.1"/>
    </source>
</evidence>
<feature type="compositionally biased region" description="Polar residues" evidence="1">
    <location>
        <begin position="49"/>
        <end position="61"/>
    </location>
</feature>
<evidence type="ECO:0000256" key="1">
    <source>
        <dbReference type="SAM" id="MobiDB-lite"/>
    </source>
</evidence>
<dbReference type="AlphaFoldDB" id="A0AAQ3Q7P6"/>
<organism evidence="3 4">
    <name type="scientific">Canna indica</name>
    <name type="common">Indian-shot</name>
    <dbReference type="NCBI Taxonomy" id="4628"/>
    <lineage>
        <taxon>Eukaryota</taxon>
        <taxon>Viridiplantae</taxon>
        <taxon>Streptophyta</taxon>
        <taxon>Embryophyta</taxon>
        <taxon>Tracheophyta</taxon>
        <taxon>Spermatophyta</taxon>
        <taxon>Magnoliopsida</taxon>
        <taxon>Liliopsida</taxon>
        <taxon>Zingiberales</taxon>
        <taxon>Cannaceae</taxon>
        <taxon>Canna</taxon>
    </lineage>
</organism>
<dbReference type="EMBL" id="CP136892">
    <property type="protein sequence ID" value="WOL02166.1"/>
    <property type="molecule type" value="Genomic_DNA"/>
</dbReference>
<dbReference type="InterPro" id="IPR057453">
    <property type="entry name" value="BSD2_CRD"/>
</dbReference>
<dbReference type="InterPro" id="IPR036410">
    <property type="entry name" value="HSP_DnaJ_Cys-rich_dom_sf"/>
</dbReference>
<feature type="region of interest" description="Disordered" evidence="1">
    <location>
        <begin position="14"/>
        <end position="61"/>
    </location>
</feature>
<accession>A0AAQ3Q7P6</accession>
<reference evidence="3 4" key="1">
    <citation type="submission" date="2023-10" db="EMBL/GenBank/DDBJ databases">
        <title>Chromosome-scale genome assembly provides insights into flower coloration mechanisms of Canna indica.</title>
        <authorList>
            <person name="Li C."/>
        </authorList>
    </citation>
    <scope>NUCLEOTIDE SEQUENCE [LARGE SCALE GENOMIC DNA]</scope>
    <source>
        <tissue evidence="3">Flower</tissue>
    </source>
</reference>
<dbReference type="SUPFAM" id="SSF57938">
    <property type="entry name" value="DnaJ/Hsp40 cysteine-rich domain"/>
    <property type="match status" value="1"/>
</dbReference>
<dbReference type="PANTHER" id="PTHR15852:SF51">
    <property type="entry name" value="PROTEIN BUNDLE SHEATH DEFECTIVE 2, CHLOROPLASTIC"/>
    <property type="match status" value="1"/>
</dbReference>
<dbReference type="Pfam" id="PF25436">
    <property type="entry name" value="BSD2_CRD"/>
    <property type="match status" value="1"/>
</dbReference>
<keyword evidence="4" id="KW-1185">Reference proteome</keyword>
<evidence type="ECO:0000313" key="4">
    <source>
        <dbReference type="Proteomes" id="UP001327560"/>
    </source>
</evidence>